<keyword evidence="2" id="KW-1185">Reference proteome</keyword>
<proteinExistence type="predicted"/>
<name>A0AA39V1G4_9LECA</name>
<comment type="caution">
    <text evidence="1">The sequence shown here is derived from an EMBL/GenBank/DDBJ whole genome shotgun (WGS) entry which is preliminary data.</text>
</comment>
<accession>A0AA39V1G4</accession>
<organism evidence="1 2">
    <name type="scientific">Cladonia borealis</name>
    <dbReference type="NCBI Taxonomy" id="184061"/>
    <lineage>
        <taxon>Eukaryota</taxon>
        <taxon>Fungi</taxon>
        <taxon>Dikarya</taxon>
        <taxon>Ascomycota</taxon>
        <taxon>Pezizomycotina</taxon>
        <taxon>Lecanoromycetes</taxon>
        <taxon>OSLEUM clade</taxon>
        <taxon>Lecanoromycetidae</taxon>
        <taxon>Lecanorales</taxon>
        <taxon>Lecanorineae</taxon>
        <taxon>Cladoniaceae</taxon>
        <taxon>Cladonia</taxon>
    </lineage>
</organism>
<evidence type="ECO:0000313" key="2">
    <source>
        <dbReference type="Proteomes" id="UP001166286"/>
    </source>
</evidence>
<dbReference type="EMBL" id="JAFEKC020000024">
    <property type="protein sequence ID" value="KAK0507239.1"/>
    <property type="molecule type" value="Genomic_DNA"/>
</dbReference>
<gene>
    <name evidence="1" type="ORF">JMJ35_010277</name>
</gene>
<dbReference type="Proteomes" id="UP001166286">
    <property type="component" value="Unassembled WGS sequence"/>
</dbReference>
<protein>
    <recommendedName>
        <fullName evidence="3">F-box domain-containing protein</fullName>
    </recommendedName>
</protein>
<reference evidence="1" key="1">
    <citation type="submission" date="2023-03" db="EMBL/GenBank/DDBJ databases">
        <title>Complete genome of Cladonia borealis.</title>
        <authorList>
            <person name="Park H."/>
        </authorList>
    </citation>
    <scope>NUCLEOTIDE SEQUENCE</scope>
    <source>
        <strain evidence="1">ANT050790</strain>
    </source>
</reference>
<sequence length="521" mass="59113">MAPKRKYGALEAPSQPTRYDLRERTAQGKVVRVNQRLQPSLQDPFHVLGDHEVRHIINLLEARDTETLRRVSRLWKASAEYHCERGLLLQHFPWMAPKISQSTTREELNLLFRRCLYHQESLKAGLATRAIKFTGARQWHIRDSHVVWSNLRNSISTRLLQSPKASSSKLEITRFEVKKLVPKSCEVKYVQAVSKDEILVTAQTHKTNGDSETIQSQKLILISLSGKKKWVSDIENSTTRAAIGRTSLYIITERMASAFIDTGRSKISLIKLSLSTGSIEMDKALPIFNNLSGIQPAVILSEEYLVLSLEETSAMRGQAPLSAGGHHIICTTTGSLLYSYTNKSRTIDVAATPSITQNGVWAYGFPHTRLTQQNPFDKSWVTHEIHLPRPGVLRDLGFEGDRCLFSHIIHSRTSEPLPSPRWNAQTYEKRTSNFGVSTARREVLLAGRTTEPSEVSYNTSEPSLVTLPDGDGGRRELEVKLPWSGVTAEYYRDFFGFLDGYIVYHNKWEELLLLIDFRPDW</sequence>
<evidence type="ECO:0000313" key="1">
    <source>
        <dbReference type="EMBL" id="KAK0507239.1"/>
    </source>
</evidence>
<dbReference type="AlphaFoldDB" id="A0AA39V1G4"/>
<evidence type="ECO:0008006" key="3">
    <source>
        <dbReference type="Google" id="ProtNLM"/>
    </source>
</evidence>